<protein>
    <submittedName>
        <fullName evidence="9">Putative peptidase s8 s53 subtilisin kexin sedolisin</fullName>
    </submittedName>
</protein>
<dbReference type="InterPro" id="IPR000209">
    <property type="entry name" value="Peptidase_S8/S53_dom"/>
</dbReference>
<feature type="active site" description="Charge relay system" evidence="5">
    <location>
        <position position="341"/>
    </location>
</feature>
<feature type="chain" id="PRO_5002543755" evidence="7">
    <location>
        <begin position="18"/>
        <end position="428"/>
    </location>
</feature>
<proteinExistence type="inferred from homology"/>
<evidence type="ECO:0000256" key="1">
    <source>
        <dbReference type="ARBA" id="ARBA00011073"/>
    </source>
</evidence>
<dbReference type="GO" id="GO:0004252">
    <property type="term" value="F:serine-type endopeptidase activity"/>
    <property type="evidence" value="ECO:0007669"/>
    <property type="project" value="UniProtKB-UniRule"/>
</dbReference>
<comment type="similarity">
    <text evidence="1 5 6">Belongs to the peptidase S8 family.</text>
</comment>
<dbReference type="EMBL" id="LAQI01000033">
    <property type="protein sequence ID" value="KKY26237.1"/>
    <property type="molecule type" value="Genomic_DNA"/>
</dbReference>
<dbReference type="InterPro" id="IPR050131">
    <property type="entry name" value="Peptidase_S8_subtilisin-like"/>
</dbReference>
<dbReference type="InterPro" id="IPR036852">
    <property type="entry name" value="Peptidase_S8/S53_dom_sf"/>
</dbReference>
<dbReference type="Gene3D" id="3.40.50.200">
    <property type="entry name" value="Peptidase S8/S53 domain"/>
    <property type="match status" value="1"/>
</dbReference>
<keyword evidence="4 5" id="KW-0720">Serine protease</keyword>
<accession>A0A0G2EU57</accession>
<evidence type="ECO:0000313" key="9">
    <source>
        <dbReference type="EMBL" id="KKY26237.1"/>
    </source>
</evidence>
<evidence type="ECO:0000313" key="10">
    <source>
        <dbReference type="Proteomes" id="UP000034182"/>
    </source>
</evidence>
<dbReference type="InterPro" id="IPR015500">
    <property type="entry name" value="Peptidase_S8_subtilisin-rel"/>
</dbReference>
<evidence type="ECO:0000256" key="2">
    <source>
        <dbReference type="ARBA" id="ARBA00022670"/>
    </source>
</evidence>
<dbReference type="CDD" id="cd04077">
    <property type="entry name" value="Peptidases_S8_PCSK9_ProteinaseK_like"/>
    <property type="match status" value="1"/>
</dbReference>
<dbReference type="PROSITE" id="PS51892">
    <property type="entry name" value="SUBTILASE"/>
    <property type="match status" value="1"/>
</dbReference>
<dbReference type="PANTHER" id="PTHR43806:SF11">
    <property type="entry name" value="CEREVISIN-RELATED"/>
    <property type="match status" value="1"/>
</dbReference>
<keyword evidence="3 5" id="KW-0378">Hydrolase</keyword>
<dbReference type="Proteomes" id="UP000034182">
    <property type="component" value="Unassembled WGS sequence"/>
</dbReference>
<gene>
    <name evidence="9" type="ORF">UCDDS831_g01748</name>
</gene>
<dbReference type="InterPro" id="IPR034193">
    <property type="entry name" value="PCSK9_ProteinaseK-like"/>
</dbReference>
<comment type="caution">
    <text evidence="9">The sequence shown here is derived from an EMBL/GenBank/DDBJ whole genome shotgun (WGS) entry which is preliminary data.</text>
</comment>
<dbReference type="PROSITE" id="PS00136">
    <property type="entry name" value="SUBTILASE_ASP"/>
    <property type="match status" value="1"/>
</dbReference>
<keyword evidence="2 5" id="KW-0645">Protease</keyword>
<dbReference type="PANTHER" id="PTHR43806">
    <property type="entry name" value="PEPTIDASE S8"/>
    <property type="match status" value="1"/>
</dbReference>
<name>A0A0G2EU57_9PEZI</name>
<feature type="signal peptide" evidence="7">
    <location>
        <begin position="1"/>
        <end position="17"/>
    </location>
</feature>
<evidence type="ECO:0000256" key="5">
    <source>
        <dbReference type="PROSITE-ProRule" id="PRU01240"/>
    </source>
</evidence>
<evidence type="ECO:0000259" key="8">
    <source>
        <dbReference type="Pfam" id="PF00082"/>
    </source>
</evidence>
<reference evidence="9 10" key="1">
    <citation type="submission" date="2015-03" db="EMBL/GenBank/DDBJ databases">
        <authorList>
            <person name="Morales-Cruz A."/>
            <person name="Amrine K.C."/>
            <person name="Cantu D."/>
        </authorList>
    </citation>
    <scope>NUCLEOTIDE SEQUENCE [LARGE SCALE GENOMIC DNA]</scope>
    <source>
        <strain evidence="9">DS831</strain>
    </source>
</reference>
<dbReference type="InterPro" id="IPR023827">
    <property type="entry name" value="Peptidase_S8_Asp-AS"/>
</dbReference>
<dbReference type="AlphaFoldDB" id="A0A0G2EU57"/>
<sequence length="428" mass="43459">MKSFALLALATSLGAYAAPTSLKRDTATYDIILSKSADVAAVLSQLDITVDDEAVTSTYNNSFFKGFSGSFSAEQAEKLGGIAEVSIVDSALQATIKATRSSAPWGLQRISQTESIENTASPSSTSYTYTYSSTALGSGVDIYIVDTGIRTTHTQFGSRATVGWSAFSSNTDDNGHGTHVSGTSAGNTVGVASNANLIGVKVLDSSGSGTSSGLIGGLDYVASQHESRSGESDFVASVASLSLGFEGRSTAVESALVALSDSGVHIAVAAGNDGDDASNYTPGSLGGDVSNIISVGASNILDEVAYFSNSGPTVDVYAPGVTTYSSYYNSDTAYAIASGTSMATPHISGLLAYLLAADPSLNDPATLKARVKSLAVSGYLTEGDADVTAGGELIIAQNGASGSSSTVDETETTQAASDEEVVDLGIFY</sequence>
<evidence type="ECO:0000256" key="3">
    <source>
        <dbReference type="ARBA" id="ARBA00022801"/>
    </source>
</evidence>
<evidence type="ECO:0000256" key="6">
    <source>
        <dbReference type="RuleBase" id="RU003355"/>
    </source>
</evidence>
<feature type="active site" description="Charge relay system" evidence="5">
    <location>
        <position position="176"/>
    </location>
</feature>
<feature type="domain" description="Peptidase S8/S53" evidence="8">
    <location>
        <begin position="137"/>
        <end position="375"/>
    </location>
</feature>
<dbReference type="FunFam" id="3.40.50.200:FF:000007">
    <property type="entry name" value="Subtilisin-like serine protease"/>
    <property type="match status" value="1"/>
</dbReference>
<dbReference type="Pfam" id="PF00082">
    <property type="entry name" value="Peptidase_S8"/>
    <property type="match status" value="1"/>
</dbReference>
<evidence type="ECO:0000256" key="4">
    <source>
        <dbReference type="ARBA" id="ARBA00022825"/>
    </source>
</evidence>
<organism evidence="9 10">
    <name type="scientific">Diplodia seriata</name>
    <dbReference type="NCBI Taxonomy" id="420778"/>
    <lineage>
        <taxon>Eukaryota</taxon>
        <taxon>Fungi</taxon>
        <taxon>Dikarya</taxon>
        <taxon>Ascomycota</taxon>
        <taxon>Pezizomycotina</taxon>
        <taxon>Dothideomycetes</taxon>
        <taxon>Dothideomycetes incertae sedis</taxon>
        <taxon>Botryosphaeriales</taxon>
        <taxon>Botryosphaeriaceae</taxon>
        <taxon>Diplodia</taxon>
    </lineage>
</organism>
<dbReference type="PRINTS" id="PR00723">
    <property type="entry name" value="SUBTILISIN"/>
</dbReference>
<keyword evidence="7" id="KW-0732">Signal</keyword>
<dbReference type="InterPro" id="IPR023828">
    <property type="entry name" value="Peptidase_S8_Ser-AS"/>
</dbReference>
<dbReference type="SUPFAM" id="SSF52743">
    <property type="entry name" value="Subtilisin-like"/>
    <property type="match status" value="1"/>
</dbReference>
<dbReference type="PROSITE" id="PS00138">
    <property type="entry name" value="SUBTILASE_SER"/>
    <property type="match status" value="1"/>
</dbReference>
<dbReference type="GO" id="GO:0006508">
    <property type="term" value="P:proteolysis"/>
    <property type="evidence" value="ECO:0007669"/>
    <property type="project" value="UniProtKB-KW"/>
</dbReference>
<evidence type="ECO:0000256" key="7">
    <source>
        <dbReference type="SAM" id="SignalP"/>
    </source>
</evidence>
<feature type="active site" description="Charge relay system" evidence="5">
    <location>
        <position position="146"/>
    </location>
</feature>
<reference evidence="9 10" key="2">
    <citation type="submission" date="2015-05" db="EMBL/GenBank/DDBJ databases">
        <title>Distinctive expansion of gene families associated with plant cell wall degradation and secondary metabolism in the genomes of grapevine trunk pathogens.</title>
        <authorList>
            <person name="Lawrence D.P."/>
            <person name="Travadon R."/>
            <person name="Rolshausen P.E."/>
            <person name="Baumgartner K."/>
        </authorList>
    </citation>
    <scope>NUCLEOTIDE SEQUENCE [LARGE SCALE GENOMIC DNA]</scope>
    <source>
        <strain evidence="9">DS831</strain>
    </source>
</reference>